<keyword evidence="2" id="KW-0012">Acyltransferase</keyword>
<dbReference type="GO" id="GO:0016747">
    <property type="term" value="F:acyltransferase activity, transferring groups other than amino-acyl groups"/>
    <property type="evidence" value="ECO:0007669"/>
    <property type="project" value="InterPro"/>
</dbReference>
<dbReference type="Pfam" id="PF00583">
    <property type="entry name" value="Acetyltransf_1"/>
    <property type="match status" value="1"/>
</dbReference>
<sequence>MTIQMTRCTVDDLGLLQEISIETFKETFRNQNSPETMKAYLEKAFNLSQLEKELSRASSEFYFLYANGEMAGYLKINTDDAQSEAMGRDSLEIERIYIRKKYHKQGLGKDLINKAIELAKERNKERIWLGVWEKNENAIRFYKKMGFVQTGDHAFYMGEEKQIDWIMTKSLI</sequence>
<dbReference type="Proteomes" id="UP001305702">
    <property type="component" value="Chromosome"/>
</dbReference>
<evidence type="ECO:0000313" key="4">
    <source>
        <dbReference type="EMBL" id="WNQ13121.1"/>
    </source>
</evidence>
<dbReference type="InterPro" id="IPR050680">
    <property type="entry name" value="YpeA/RimI_acetyltransf"/>
</dbReference>
<dbReference type="EMBL" id="CP130318">
    <property type="protein sequence ID" value="WNQ13121.1"/>
    <property type="molecule type" value="Genomic_DNA"/>
</dbReference>
<evidence type="ECO:0000259" key="3">
    <source>
        <dbReference type="PROSITE" id="PS51186"/>
    </source>
</evidence>
<dbReference type="InterPro" id="IPR000182">
    <property type="entry name" value="GNAT_dom"/>
</dbReference>
<evidence type="ECO:0000256" key="2">
    <source>
        <dbReference type="ARBA" id="ARBA00023315"/>
    </source>
</evidence>
<organism evidence="4 5">
    <name type="scientific">Paenibacillus aurantius</name>
    <dbReference type="NCBI Taxonomy" id="2918900"/>
    <lineage>
        <taxon>Bacteria</taxon>
        <taxon>Bacillati</taxon>
        <taxon>Bacillota</taxon>
        <taxon>Bacilli</taxon>
        <taxon>Bacillales</taxon>
        <taxon>Paenibacillaceae</taxon>
        <taxon>Paenibacillus</taxon>
    </lineage>
</organism>
<name>A0AA96RH30_9BACL</name>
<dbReference type="Gene3D" id="3.40.630.30">
    <property type="match status" value="1"/>
</dbReference>
<evidence type="ECO:0000313" key="5">
    <source>
        <dbReference type="Proteomes" id="UP001305702"/>
    </source>
</evidence>
<keyword evidence="5" id="KW-1185">Reference proteome</keyword>
<proteinExistence type="predicted"/>
<feature type="domain" description="N-acetyltransferase" evidence="3">
    <location>
        <begin position="3"/>
        <end position="172"/>
    </location>
</feature>
<dbReference type="InterPro" id="IPR016181">
    <property type="entry name" value="Acyl_CoA_acyltransferase"/>
</dbReference>
<protein>
    <submittedName>
        <fullName evidence="4">GNAT family N-acetyltransferase</fullName>
    </submittedName>
</protein>
<dbReference type="AlphaFoldDB" id="A0AA96RH30"/>
<gene>
    <name evidence="4" type="ORF">MJA45_08890</name>
</gene>
<reference evidence="4 5" key="1">
    <citation type="submission" date="2022-02" db="EMBL/GenBank/DDBJ databases">
        <title>Paenibacillus sp. MBLB1776 Whole Genome Shotgun Sequencing.</title>
        <authorList>
            <person name="Hwang C.Y."/>
            <person name="Cho E.-S."/>
            <person name="Seo M.-J."/>
        </authorList>
    </citation>
    <scope>NUCLEOTIDE SEQUENCE [LARGE SCALE GENOMIC DNA]</scope>
    <source>
        <strain evidence="4 5">MBLB1776</strain>
    </source>
</reference>
<dbReference type="KEGG" id="paun:MJA45_08890"/>
<dbReference type="RefSeq" id="WP_315606901.1">
    <property type="nucleotide sequence ID" value="NZ_CP130318.1"/>
</dbReference>
<dbReference type="PANTHER" id="PTHR43420">
    <property type="entry name" value="ACETYLTRANSFERASE"/>
    <property type="match status" value="1"/>
</dbReference>
<dbReference type="PROSITE" id="PS51186">
    <property type="entry name" value="GNAT"/>
    <property type="match status" value="1"/>
</dbReference>
<dbReference type="CDD" id="cd04301">
    <property type="entry name" value="NAT_SF"/>
    <property type="match status" value="1"/>
</dbReference>
<dbReference type="SUPFAM" id="SSF55729">
    <property type="entry name" value="Acyl-CoA N-acyltransferases (Nat)"/>
    <property type="match status" value="1"/>
</dbReference>
<evidence type="ECO:0000256" key="1">
    <source>
        <dbReference type="ARBA" id="ARBA00022679"/>
    </source>
</evidence>
<accession>A0AA96RH30</accession>
<keyword evidence="1" id="KW-0808">Transferase</keyword>
<dbReference type="PANTHER" id="PTHR43420:SF47">
    <property type="entry name" value="N-ACETYLTRANSFERASE DOMAIN-CONTAINING PROTEIN"/>
    <property type="match status" value="1"/>
</dbReference>